<keyword evidence="1" id="KW-0812">Transmembrane</keyword>
<keyword evidence="2" id="KW-0614">Plasmid</keyword>
<evidence type="ECO:0000313" key="2">
    <source>
        <dbReference type="EMBL" id="QDA35792.1"/>
    </source>
</evidence>
<dbReference type="KEGG" id="plia:E4191_16640"/>
<dbReference type="Proteomes" id="UP000296374">
    <property type="component" value="Plasmid unnamed8"/>
</dbReference>
<protein>
    <recommendedName>
        <fullName evidence="4">Transmembrane protein</fullName>
    </recommendedName>
</protein>
<organism evidence="2 3">
    <name type="scientific">Paracoccus liaowanqingii</name>
    <dbReference type="NCBI Taxonomy" id="2560053"/>
    <lineage>
        <taxon>Bacteria</taxon>
        <taxon>Pseudomonadati</taxon>
        <taxon>Pseudomonadota</taxon>
        <taxon>Alphaproteobacteria</taxon>
        <taxon>Rhodobacterales</taxon>
        <taxon>Paracoccaceae</taxon>
        <taxon>Paracoccus</taxon>
    </lineage>
</organism>
<keyword evidence="1" id="KW-0472">Membrane</keyword>
<evidence type="ECO:0000313" key="3">
    <source>
        <dbReference type="Proteomes" id="UP000296374"/>
    </source>
</evidence>
<dbReference type="AlphaFoldDB" id="A0A4Y5SQK1"/>
<geneLocation type="plasmid" evidence="2 3">
    <name>unnamed8</name>
</geneLocation>
<sequence>MRLCVSTVKPAPWFGEACSEQYHESGVKDLDPTRLDDPVYVFQAMQRGQIAKLTNAHVQTLYKETIDEAVIMSLKKQSRLLQETIDLSIKRMTWLRNITIVLAIVNVAVVIGM</sequence>
<evidence type="ECO:0008006" key="4">
    <source>
        <dbReference type="Google" id="ProtNLM"/>
    </source>
</evidence>
<proteinExistence type="predicted"/>
<gene>
    <name evidence="2" type="ORF">E4191_16640</name>
</gene>
<reference evidence="3" key="1">
    <citation type="submission" date="2019-05" db="EMBL/GenBank/DDBJ databases">
        <title>Tamlana fucoidanivorans sp. nov., isolated from the surface of algae collected from Fujian province in China.</title>
        <authorList>
            <person name="Li J."/>
        </authorList>
    </citation>
    <scope>NUCLEOTIDE SEQUENCE [LARGE SCALE GENOMIC DNA]</scope>
    <source>
        <strain evidence="3">2251</strain>
        <plasmid evidence="3">unnamed8</plasmid>
    </source>
</reference>
<name>A0A4Y5SQK1_9RHOB</name>
<keyword evidence="1" id="KW-1133">Transmembrane helix</keyword>
<dbReference type="EMBL" id="CP040759">
    <property type="protein sequence ID" value="QDA35792.1"/>
    <property type="molecule type" value="Genomic_DNA"/>
</dbReference>
<evidence type="ECO:0000256" key="1">
    <source>
        <dbReference type="SAM" id="Phobius"/>
    </source>
</evidence>
<accession>A0A4Y5SQK1</accession>
<feature type="transmembrane region" description="Helical" evidence="1">
    <location>
        <begin position="94"/>
        <end position="112"/>
    </location>
</feature>